<protein>
    <recommendedName>
        <fullName evidence="1">NTF2 fold domain-containing protein</fullName>
    </recommendedName>
</protein>
<keyword evidence="3" id="KW-1185">Reference proteome</keyword>
<dbReference type="Pfam" id="PF15631">
    <property type="entry name" value="Imm-NTF2-2"/>
    <property type="match status" value="1"/>
</dbReference>
<dbReference type="EMBL" id="SBIW01000001">
    <property type="protein sequence ID" value="RWY57005.1"/>
    <property type="molecule type" value="Genomic_DNA"/>
</dbReference>
<name>A0A3S3Z4A0_9SPHI</name>
<dbReference type="RefSeq" id="WP_128531513.1">
    <property type="nucleotide sequence ID" value="NZ_SBIW01000001.1"/>
</dbReference>
<proteinExistence type="predicted"/>
<evidence type="ECO:0000259" key="1">
    <source>
        <dbReference type="Pfam" id="PF15631"/>
    </source>
</evidence>
<organism evidence="2 3">
    <name type="scientific">Mucilaginibacter gilvus</name>
    <dbReference type="NCBI Taxonomy" id="2305909"/>
    <lineage>
        <taxon>Bacteria</taxon>
        <taxon>Pseudomonadati</taxon>
        <taxon>Bacteroidota</taxon>
        <taxon>Sphingobacteriia</taxon>
        <taxon>Sphingobacteriales</taxon>
        <taxon>Sphingobacteriaceae</taxon>
        <taxon>Mucilaginibacter</taxon>
    </lineage>
</organism>
<accession>A0A3S3Z4A0</accession>
<dbReference type="InterPro" id="IPR028921">
    <property type="entry name" value="NTF2_fold_dom"/>
</dbReference>
<dbReference type="OrthoDB" id="886637at2"/>
<sequence length="101" mass="11288">MPANEVKAYVTAGLNGQKQYPRKYPVSPIKITDEKSFVKAAEAALFPVYGEKKIKAERPYTVGNADCYWLMTGHLWSDLGGVFYIMINAKTGQVIYLTHGK</sequence>
<gene>
    <name evidence="2" type="ORF">EPL05_00290</name>
</gene>
<feature type="domain" description="NTF2 fold" evidence="1">
    <location>
        <begin position="39"/>
        <end position="101"/>
    </location>
</feature>
<dbReference type="Proteomes" id="UP000286701">
    <property type="component" value="Unassembled WGS sequence"/>
</dbReference>
<evidence type="ECO:0000313" key="2">
    <source>
        <dbReference type="EMBL" id="RWY57005.1"/>
    </source>
</evidence>
<reference evidence="2 3" key="1">
    <citation type="submission" date="2019-01" db="EMBL/GenBank/DDBJ databases">
        <title>Mucilaginibacter antarcticum sp. nov., isolated from antarctic soil.</title>
        <authorList>
            <person name="Yan Y.-Q."/>
            <person name="Du Z.-J."/>
        </authorList>
    </citation>
    <scope>NUCLEOTIDE SEQUENCE [LARGE SCALE GENOMIC DNA]</scope>
    <source>
        <strain evidence="2 3">F01003</strain>
    </source>
</reference>
<comment type="caution">
    <text evidence="2">The sequence shown here is derived from an EMBL/GenBank/DDBJ whole genome shotgun (WGS) entry which is preliminary data.</text>
</comment>
<evidence type="ECO:0000313" key="3">
    <source>
        <dbReference type="Proteomes" id="UP000286701"/>
    </source>
</evidence>
<dbReference type="AlphaFoldDB" id="A0A3S3Z4A0"/>